<accession>A0A7S3QP56</accession>
<name>A0A7S3QP56_DUNTE</name>
<sequence length="561" mass="62922">MPFWQSAAHLFAEAQSHFLGEASSVAPVPLLTALLIGALTGYALPRPSTDPAKSGPLHSIATFLGNTSLRRFFLAWHGVNIIREVWYHWTEKGTFRRFAYAVWGLLTGKGWHFDFPTAHEAGLPAGTPCNPEPTSENDDWYVTRKDLHFFQRNGEQDAEVPGASPWEEMMDKEIPNTLKYTSWRRTLPNGKTEYKSVTYSPDTTAEEYIDLFFDDDYRPNWDTMIIEHEVLEDGDFNQRQQVVRWIRRFPFSFISDREYVLGRRLFREGNTLYGITKAVDHPRGRKNSNVVKMDVFYSMWGAQTVPCPWGSGKPACKATLLHHEQFKIPENLARFAVKHGMWSFLRKMTQETPKFIEARRKHCDPFSPDPQAYGAGRKPNPPSPHERAHAHSNFIAAARKGGQKQQQNQASSTSPFLQSSNVQQHRGGDDYYRRSATSPALPAVGGSPLHSPMTAQGSDDLGGMGGSDTQVALGHSGHEMRVHRRNVGRSASASKVKGLAAFALASGLAMLMRPSANGAYESGSRVPVCRHESSKLLNRRRLRRHRTNASSDTCLAEIEGL</sequence>
<dbReference type="Gene3D" id="3.30.530.20">
    <property type="match status" value="1"/>
</dbReference>
<dbReference type="GO" id="GO:0008289">
    <property type="term" value="F:lipid binding"/>
    <property type="evidence" value="ECO:0007669"/>
    <property type="project" value="InterPro"/>
</dbReference>
<feature type="compositionally biased region" description="Polar residues" evidence="1">
    <location>
        <begin position="411"/>
        <end position="424"/>
    </location>
</feature>
<dbReference type="InterPro" id="IPR023393">
    <property type="entry name" value="START-like_dom_sf"/>
</dbReference>
<evidence type="ECO:0000259" key="2">
    <source>
        <dbReference type="PROSITE" id="PS50848"/>
    </source>
</evidence>
<dbReference type="InterPro" id="IPR051213">
    <property type="entry name" value="START_lipid_transfer"/>
</dbReference>
<dbReference type="EMBL" id="HBIP01007288">
    <property type="protein sequence ID" value="CAE0488778.1"/>
    <property type="molecule type" value="Transcribed_RNA"/>
</dbReference>
<dbReference type="GO" id="GO:0005737">
    <property type="term" value="C:cytoplasm"/>
    <property type="evidence" value="ECO:0007669"/>
    <property type="project" value="UniProtKB-ARBA"/>
</dbReference>
<dbReference type="InterPro" id="IPR002913">
    <property type="entry name" value="START_lipid-bd_dom"/>
</dbReference>
<evidence type="ECO:0000256" key="1">
    <source>
        <dbReference type="SAM" id="MobiDB-lite"/>
    </source>
</evidence>
<dbReference type="SUPFAM" id="SSF55961">
    <property type="entry name" value="Bet v1-like"/>
    <property type="match status" value="1"/>
</dbReference>
<dbReference type="Pfam" id="PF01852">
    <property type="entry name" value="START"/>
    <property type="match status" value="1"/>
</dbReference>
<feature type="region of interest" description="Disordered" evidence="1">
    <location>
        <begin position="361"/>
        <end position="470"/>
    </location>
</feature>
<dbReference type="AlphaFoldDB" id="A0A7S3QP56"/>
<proteinExistence type="predicted"/>
<organism evidence="3">
    <name type="scientific">Dunaliella tertiolecta</name>
    <name type="common">Green alga</name>
    <dbReference type="NCBI Taxonomy" id="3047"/>
    <lineage>
        <taxon>Eukaryota</taxon>
        <taxon>Viridiplantae</taxon>
        <taxon>Chlorophyta</taxon>
        <taxon>core chlorophytes</taxon>
        <taxon>Chlorophyceae</taxon>
        <taxon>CS clade</taxon>
        <taxon>Chlamydomonadales</taxon>
        <taxon>Dunaliellaceae</taxon>
        <taxon>Dunaliella</taxon>
    </lineage>
</organism>
<reference evidence="3" key="1">
    <citation type="submission" date="2021-01" db="EMBL/GenBank/DDBJ databases">
        <authorList>
            <person name="Corre E."/>
            <person name="Pelletier E."/>
            <person name="Niang G."/>
            <person name="Scheremetjew M."/>
            <person name="Finn R."/>
            <person name="Kale V."/>
            <person name="Holt S."/>
            <person name="Cochrane G."/>
            <person name="Meng A."/>
            <person name="Brown T."/>
            <person name="Cohen L."/>
        </authorList>
    </citation>
    <scope>NUCLEOTIDE SEQUENCE</scope>
    <source>
        <strain evidence="3">CCMP1320</strain>
    </source>
</reference>
<protein>
    <recommendedName>
        <fullName evidence="2">START domain-containing protein</fullName>
    </recommendedName>
</protein>
<feature type="domain" description="START" evidence="2">
    <location>
        <begin position="166"/>
        <end position="357"/>
    </location>
</feature>
<gene>
    <name evidence="3" type="ORF">DTER00134_LOCUS3848</name>
</gene>
<dbReference type="PANTHER" id="PTHR19308">
    <property type="entry name" value="PHOSPHATIDYLCHOLINE TRANSFER PROTEIN"/>
    <property type="match status" value="1"/>
</dbReference>
<feature type="compositionally biased region" description="Low complexity" evidence="1">
    <location>
        <begin position="396"/>
        <end position="410"/>
    </location>
</feature>
<dbReference type="PANTHER" id="PTHR19308:SF39">
    <property type="entry name" value="PHOSPHATIDYLCHOLINE TRANSFER PROTEIN"/>
    <property type="match status" value="1"/>
</dbReference>
<evidence type="ECO:0000313" key="3">
    <source>
        <dbReference type="EMBL" id="CAE0488778.1"/>
    </source>
</evidence>
<dbReference type="PROSITE" id="PS50848">
    <property type="entry name" value="START"/>
    <property type="match status" value="1"/>
</dbReference>